<sequence length="126" mass="14652">MQKIYLYILIFLIAANNSVVYQLFKIPVLVEHFAEHHQQKPAISAIDFLAMHYWGQDQNDDDEARDMQLPLKKFDFHSPSLLYIPVQRHYIPVVVHATQDLKVPFYKANQHNNPALAALFRPPSVV</sequence>
<keyword evidence="1" id="KW-1133">Transmembrane helix</keyword>
<dbReference type="Proteomes" id="UP000244677">
    <property type="component" value="Chromosome"/>
</dbReference>
<organism evidence="2 3">
    <name type="scientific">Flavobacterium kingsejongi</name>
    <dbReference type="NCBI Taxonomy" id="1678728"/>
    <lineage>
        <taxon>Bacteria</taxon>
        <taxon>Pseudomonadati</taxon>
        <taxon>Bacteroidota</taxon>
        <taxon>Flavobacteriia</taxon>
        <taxon>Flavobacteriales</taxon>
        <taxon>Flavobacteriaceae</taxon>
        <taxon>Flavobacterium</taxon>
    </lineage>
</organism>
<evidence type="ECO:0000256" key="1">
    <source>
        <dbReference type="SAM" id="Phobius"/>
    </source>
</evidence>
<accession>A0A2S1LP04</accession>
<evidence type="ECO:0000313" key="2">
    <source>
        <dbReference type="EMBL" id="AWG25497.1"/>
    </source>
</evidence>
<gene>
    <name evidence="2" type="ORF">FK004_09735</name>
</gene>
<evidence type="ECO:0000313" key="3">
    <source>
        <dbReference type="Proteomes" id="UP000244677"/>
    </source>
</evidence>
<keyword evidence="1" id="KW-0812">Transmembrane</keyword>
<protein>
    <submittedName>
        <fullName evidence="2">Uncharacterized protein</fullName>
    </submittedName>
</protein>
<keyword evidence="1" id="KW-0472">Membrane</keyword>
<dbReference type="RefSeq" id="WP_108737087.1">
    <property type="nucleotide sequence ID" value="NZ_CP020919.1"/>
</dbReference>
<proteinExistence type="predicted"/>
<name>A0A2S1LP04_9FLAO</name>
<keyword evidence="3" id="KW-1185">Reference proteome</keyword>
<reference evidence="2 3" key="1">
    <citation type="submission" date="2017-04" db="EMBL/GenBank/DDBJ databases">
        <title>Complete genome sequence of Flavobacterium kingsejong AJ004.</title>
        <authorList>
            <person name="Lee P.C."/>
        </authorList>
    </citation>
    <scope>NUCLEOTIDE SEQUENCE [LARGE SCALE GENOMIC DNA]</scope>
    <source>
        <strain evidence="2 3">AJ004</strain>
    </source>
</reference>
<dbReference type="OrthoDB" id="894042at2"/>
<dbReference type="AlphaFoldDB" id="A0A2S1LP04"/>
<dbReference type="EMBL" id="CP020919">
    <property type="protein sequence ID" value="AWG25497.1"/>
    <property type="molecule type" value="Genomic_DNA"/>
</dbReference>
<dbReference type="KEGG" id="fki:FK004_09735"/>
<feature type="transmembrane region" description="Helical" evidence="1">
    <location>
        <begin position="6"/>
        <end position="24"/>
    </location>
</feature>